<organism evidence="1">
    <name type="scientific">Arundo donax</name>
    <name type="common">Giant reed</name>
    <name type="synonym">Donax arundinaceus</name>
    <dbReference type="NCBI Taxonomy" id="35708"/>
    <lineage>
        <taxon>Eukaryota</taxon>
        <taxon>Viridiplantae</taxon>
        <taxon>Streptophyta</taxon>
        <taxon>Embryophyta</taxon>
        <taxon>Tracheophyta</taxon>
        <taxon>Spermatophyta</taxon>
        <taxon>Magnoliopsida</taxon>
        <taxon>Liliopsida</taxon>
        <taxon>Poales</taxon>
        <taxon>Poaceae</taxon>
        <taxon>PACMAD clade</taxon>
        <taxon>Arundinoideae</taxon>
        <taxon>Arundineae</taxon>
        <taxon>Arundo</taxon>
    </lineage>
</organism>
<dbReference type="AlphaFoldDB" id="A0A0A9G5D2"/>
<dbReference type="EMBL" id="GBRH01180150">
    <property type="protein sequence ID" value="JAE17746.1"/>
    <property type="molecule type" value="Transcribed_RNA"/>
</dbReference>
<reference evidence="1" key="2">
    <citation type="journal article" date="2015" name="Data Brief">
        <title>Shoot transcriptome of the giant reed, Arundo donax.</title>
        <authorList>
            <person name="Barrero R.A."/>
            <person name="Guerrero F.D."/>
            <person name="Moolhuijzen P."/>
            <person name="Goolsby J.A."/>
            <person name="Tidwell J."/>
            <person name="Bellgard S.E."/>
            <person name="Bellgard M.I."/>
        </authorList>
    </citation>
    <scope>NUCLEOTIDE SEQUENCE</scope>
    <source>
        <tissue evidence="1">Shoot tissue taken approximately 20 cm above the soil surface</tissue>
    </source>
</reference>
<name>A0A0A9G5D2_ARUDO</name>
<evidence type="ECO:0000313" key="1">
    <source>
        <dbReference type="EMBL" id="JAE17746.1"/>
    </source>
</evidence>
<sequence length="71" mass="7756">MPLTPRGHPGDHESMDLGEGVAGSVRISQIWPDLGNARAANRAWSGWALPGIPLRARWFRPVRGEEERVGG</sequence>
<protein>
    <submittedName>
        <fullName evidence="1">Uncharacterized protein</fullName>
    </submittedName>
</protein>
<accession>A0A0A9G5D2</accession>
<reference evidence="1" key="1">
    <citation type="submission" date="2014-09" db="EMBL/GenBank/DDBJ databases">
        <authorList>
            <person name="Magalhaes I.L.F."/>
            <person name="Oliveira U."/>
            <person name="Santos F.R."/>
            <person name="Vidigal T.H.D.A."/>
            <person name="Brescovit A.D."/>
            <person name="Santos A.J."/>
        </authorList>
    </citation>
    <scope>NUCLEOTIDE SEQUENCE</scope>
    <source>
        <tissue evidence="1">Shoot tissue taken approximately 20 cm above the soil surface</tissue>
    </source>
</reference>
<proteinExistence type="predicted"/>